<evidence type="ECO:0000256" key="1">
    <source>
        <dbReference type="ARBA" id="ARBA00004141"/>
    </source>
</evidence>
<dbReference type="Gene3D" id="1.50.40.10">
    <property type="entry name" value="Mitochondrial carrier domain"/>
    <property type="match status" value="1"/>
</dbReference>
<gene>
    <name evidence="7" type="ORF">MVEN_01731000</name>
</gene>
<dbReference type="InterPro" id="IPR018108">
    <property type="entry name" value="MCP_transmembrane"/>
</dbReference>
<organism evidence="7 8">
    <name type="scientific">Mycena venus</name>
    <dbReference type="NCBI Taxonomy" id="2733690"/>
    <lineage>
        <taxon>Eukaryota</taxon>
        <taxon>Fungi</taxon>
        <taxon>Dikarya</taxon>
        <taxon>Basidiomycota</taxon>
        <taxon>Agaricomycotina</taxon>
        <taxon>Agaricomycetes</taxon>
        <taxon>Agaricomycetidae</taxon>
        <taxon>Agaricales</taxon>
        <taxon>Marasmiineae</taxon>
        <taxon>Mycenaceae</taxon>
        <taxon>Mycena</taxon>
    </lineage>
</organism>
<accession>A0A8H6XMA8</accession>
<dbReference type="SUPFAM" id="SSF103506">
    <property type="entry name" value="Mitochondrial carrier"/>
    <property type="match status" value="1"/>
</dbReference>
<evidence type="ECO:0000256" key="3">
    <source>
        <dbReference type="ARBA" id="ARBA00022989"/>
    </source>
</evidence>
<feature type="transmembrane region" description="Helical" evidence="6">
    <location>
        <begin position="194"/>
        <end position="216"/>
    </location>
</feature>
<evidence type="ECO:0000313" key="8">
    <source>
        <dbReference type="Proteomes" id="UP000620124"/>
    </source>
</evidence>
<reference evidence="7" key="1">
    <citation type="submission" date="2020-05" db="EMBL/GenBank/DDBJ databases">
        <title>Mycena genomes resolve the evolution of fungal bioluminescence.</title>
        <authorList>
            <person name="Tsai I.J."/>
        </authorList>
    </citation>
    <scope>NUCLEOTIDE SEQUENCE</scope>
    <source>
        <strain evidence="7">CCC161011</strain>
    </source>
</reference>
<feature type="transmembrane region" description="Helical" evidence="6">
    <location>
        <begin position="102"/>
        <end position="123"/>
    </location>
</feature>
<sequence>MLDIIVYILSLILAVSAMILPTALILGITMPFTGVLVRYRANYRPKRGLRLDGEDEMDVTRADTDSYFGMMKRVHRIEGWAGLYKGFIPSIVAVLITSGIVLWIISFTISLVPVILLIPMQIITNRAITTPHKLSAFAPKAALQVLLSSAERAQPWRLFFAPGVALSEVLQGLVPPTLSILVQFVPGLYLSHRLPILIAALPLIALATVLLTPLQVMGARLTLQRLGDGPETSLDAPPPEYGVEEVMEFRTQHAPYASLFDCGKQMVVEEGWRSLLRAWWVTPLWIMLSIGGAMAQ</sequence>
<evidence type="ECO:0000256" key="2">
    <source>
        <dbReference type="ARBA" id="ARBA00022692"/>
    </source>
</evidence>
<dbReference type="EMBL" id="JACAZI010000016">
    <property type="protein sequence ID" value="KAF7343009.1"/>
    <property type="molecule type" value="Genomic_DNA"/>
</dbReference>
<keyword evidence="2 5" id="KW-0812">Transmembrane</keyword>
<dbReference type="GO" id="GO:0016020">
    <property type="term" value="C:membrane"/>
    <property type="evidence" value="ECO:0007669"/>
    <property type="project" value="UniProtKB-SubCell"/>
</dbReference>
<keyword evidence="8" id="KW-1185">Reference proteome</keyword>
<comment type="caution">
    <text evidence="7">The sequence shown here is derived from an EMBL/GenBank/DDBJ whole genome shotgun (WGS) entry which is preliminary data.</text>
</comment>
<keyword evidence="4 5" id="KW-0472">Membrane</keyword>
<evidence type="ECO:0000256" key="6">
    <source>
        <dbReference type="SAM" id="Phobius"/>
    </source>
</evidence>
<dbReference type="PROSITE" id="PS50920">
    <property type="entry name" value="SOLCAR"/>
    <property type="match status" value="1"/>
</dbReference>
<protein>
    <submittedName>
        <fullName evidence="7">Uncharacterized protein</fullName>
    </submittedName>
</protein>
<comment type="subcellular location">
    <subcellularLocation>
        <location evidence="1">Membrane</location>
        <topology evidence="1">Multi-pass membrane protein</topology>
    </subcellularLocation>
</comment>
<dbReference type="OrthoDB" id="2954405at2759"/>
<dbReference type="Proteomes" id="UP000620124">
    <property type="component" value="Unassembled WGS sequence"/>
</dbReference>
<evidence type="ECO:0000256" key="4">
    <source>
        <dbReference type="ARBA" id="ARBA00023136"/>
    </source>
</evidence>
<evidence type="ECO:0000256" key="5">
    <source>
        <dbReference type="PROSITE-ProRule" id="PRU00282"/>
    </source>
</evidence>
<proteinExistence type="predicted"/>
<feature type="repeat" description="Solcar" evidence="5">
    <location>
        <begin position="9"/>
        <end position="111"/>
    </location>
</feature>
<evidence type="ECO:0000313" key="7">
    <source>
        <dbReference type="EMBL" id="KAF7343009.1"/>
    </source>
</evidence>
<feature type="transmembrane region" description="Helical" evidence="6">
    <location>
        <begin position="6"/>
        <end position="37"/>
    </location>
</feature>
<dbReference type="AlphaFoldDB" id="A0A8H6XMA8"/>
<name>A0A8H6XMA8_9AGAR</name>
<keyword evidence="3 6" id="KW-1133">Transmembrane helix</keyword>
<feature type="transmembrane region" description="Helical" evidence="6">
    <location>
        <begin position="77"/>
        <end position="96"/>
    </location>
</feature>
<dbReference type="InterPro" id="IPR023395">
    <property type="entry name" value="MCP_dom_sf"/>
</dbReference>